<evidence type="ECO:0000256" key="2">
    <source>
        <dbReference type="SAM" id="MobiDB-lite"/>
    </source>
</evidence>
<comment type="caution">
    <text evidence="5">The sequence shown here is derived from an EMBL/GenBank/DDBJ whole genome shotgun (WGS) entry which is preliminary data.</text>
</comment>
<feature type="domain" description="Disease resistance protein At4g27190-like leucine-rich repeats" evidence="4">
    <location>
        <begin position="898"/>
        <end position="1021"/>
    </location>
</feature>
<dbReference type="Pfam" id="PF23247">
    <property type="entry name" value="LRR_RPS2"/>
    <property type="match status" value="4"/>
</dbReference>
<gene>
    <name evidence="5" type="ORF">Dsin_024204</name>
</gene>
<organism evidence="5 6">
    <name type="scientific">Dipteronia sinensis</name>
    <dbReference type="NCBI Taxonomy" id="43782"/>
    <lineage>
        <taxon>Eukaryota</taxon>
        <taxon>Viridiplantae</taxon>
        <taxon>Streptophyta</taxon>
        <taxon>Embryophyta</taxon>
        <taxon>Tracheophyta</taxon>
        <taxon>Spermatophyta</taxon>
        <taxon>Magnoliopsida</taxon>
        <taxon>eudicotyledons</taxon>
        <taxon>Gunneridae</taxon>
        <taxon>Pentapetalae</taxon>
        <taxon>rosids</taxon>
        <taxon>malvids</taxon>
        <taxon>Sapindales</taxon>
        <taxon>Sapindaceae</taxon>
        <taxon>Hippocastanoideae</taxon>
        <taxon>Acereae</taxon>
        <taxon>Dipteronia</taxon>
    </lineage>
</organism>
<sequence>MTKKKIDFLSDSTVVVDWVNARDFGSVKHIDCIYDIREKMTSLGSLSVQHNARSTNSLADYLANYGSKSKGDFLFWLLDLNGCSNLKYIPPNFISSLTRLEELYLGGTSIQLEVQGRSKTCLDELKRLSHLTTLEISILHTNVLSKGLFSKKLERYNITIGRCSWDHRLRLKQHETSRKLELNLGTSCSCFDFEDVPPKTPSVKNILSVLDGQGFPELEQLWVQDGPCLLTVVDCFESESRDPFPSLETLVIHKILSIGREEDTIQLKELRSMTLARLPQLTVFCSASEVIIEEEVDTLTPFFNKKLADESFRNLKSMTVKWCNKIVTVFQSSMLERILRLEFLTVSNCSSVEHIFDLHGADFEEPHLTIVSQLHFLHIENLPKLKYIWNKDPRELFSYQKVKELDVEDCGAEEIVLEEREAIAAARFVFPHMVSFMLKKLPEFRTFYPRLYTSEWPMLKKLTMSGCDKIELFASELFNFQGNNEEGQRDIRVQQPLFMVNKDTFPRLEEIEISDSDNLKIICQEEQLAKDFICNLKSMIVRRCNRLLTIFKFNTLEVFSRLELLFVLDCNSLEEIFDIPEVNFEKSHPAAVIQLRELEMFFLPKLKHIWNKDPKGKLSFQNLERVEVSYCKSLKYLFPSSIARSLPQLEKLDIRNCELEAIVTNENVAEATSRLVFPRVTFLKLEGLHQLTTFCRGVHTSKWPALKALQMSHCDKIDILASELQVNLEKWTHSTVSSQLRELYLKDLPKMRHICNKDPQRKLSFQKLNEVSIEDCWSLENIFPASIARNLSQLEQLNIYRCFSMEKIVAEEEGADLEAVTRFDFPRLTSLKLSGFSQLRYFYPGIHTAEWPALNKLSISDCMELGLLASEENNEEGRFNTLMQQPLFFIEKGCFLKLEELQLTGDSLRLISQTQFSEHLLPKLKLLAVRYGESVFPPDILWRFPNLEKLEFYEGSYEEIFSLEEVEKHAERLAQIKSLKLMEIKKLKRIWKHHSKLDLIIQKLEILHVQGCGLTDLLPPSAFFRNLKILHAWNCHKLTSILTSSTAESLVQLTKMSIVGCDKLTEVVARDEGDVTKYKIIFHRLKTLTLTSLSSLTNFCDEDYTFEFPAFEELEVFDCTKMEIFCPGVLSTPNLNKVCNPYATDWIWEGDLNTTIQEIYRTKKEGDTFASGDYSDDYSSTENEQRNAESPKVDGAGPSTLHLE</sequence>
<dbReference type="Proteomes" id="UP001281410">
    <property type="component" value="Unassembled WGS sequence"/>
</dbReference>
<evidence type="ECO:0000259" key="4">
    <source>
        <dbReference type="Pfam" id="PF23247"/>
    </source>
</evidence>
<dbReference type="InterPro" id="IPR002156">
    <property type="entry name" value="RNaseH_domain"/>
</dbReference>
<feature type="region of interest" description="Disordered" evidence="2">
    <location>
        <begin position="1167"/>
        <end position="1204"/>
    </location>
</feature>
<dbReference type="Pfam" id="PF13456">
    <property type="entry name" value="RVT_3"/>
    <property type="match status" value="1"/>
</dbReference>
<dbReference type="GO" id="GO:0003676">
    <property type="term" value="F:nucleic acid binding"/>
    <property type="evidence" value="ECO:0007669"/>
    <property type="project" value="InterPro"/>
</dbReference>
<accession>A0AAE0A6B4</accession>
<dbReference type="AlphaFoldDB" id="A0AAE0A6B4"/>
<feature type="domain" description="RNase H type-1" evidence="3">
    <location>
        <begin position="4"/>
        <end position="65"/>
    </location>
</feature>
<dbReference type="PANTHER" id="PTHR33463:SF209">
    <property type="entry name" value="DISEASE RESISTANCE PROTEIN RPS2-LIKE"/>
    <property type="match status" value="1"/>
</dbReference>
<name>A0AAE0A6B4_9ROSI</name>
<evidence type="ECO:0000259" key="3">
    <source>
        <dbReference type="Pfam" id="PF13456"/>
    </source>
</evidence>
<feature type="domain" description="Disease resistance protein At4g27190-like leucine-rich repeats" evidence="4">
    <location>
        <begin position="508"/>
        <end position="658"/>
    </location>
</feature>
<dbReference type="InterPro" id="IPR057135">
    <property type="entry name" value="At4g27190-like_LRR"/>
</dbReference>
<proteinExistence type="predicted"/>
<feature type="domain" description="Disease resistance protein At4g27190-like leucine-rich repeats" evidence="4">
    <location>
        <begin position="303"/>
        <end position="411"/>
    </location>
</feature>
<evidence type="ECO:0000313" key="5">
    <source>
        <dbReference type="EMBL" id="KAK3200789.1"/>
    </source>
</evidence>
<evidence type="ECO:0000313" key="6">
    <source>
        <dbReference type="Proteomes" id="UP001281410"/>
    </source>
</evidence>
<feature type="domain" description="Disease resistance protein At4g27190-like leucine-rich repeats" evidence="4">
    <location>
        <begin position="674"/>
        <end position="802"/>
    </location>
</feature>
<keyword evidence="6" id="KW-1185">Reference proteome</keyword>
<dbReference type="InterPro" id="IPR032675">
    <property type="entry name" value="LRR_dom_sf"/>
</dbReference>
<dbReference type="InterPro" id="IPR044730">
    <property type="entry name" value="RNase_H-like_dom_plant"/>
</dbReference>
<dbReference type="CDD" id="cd06222">
    <property type="entry name" value="RNase_H_like"/>
    <property type="match status" value="1"/>
</dbReference>
<evidence type="ECO:0000256" key="1">
    <source>
        <dbReference type="ARBA" id="ARBA00022821"/>
    </source>
</evidence>
<protein>
    <submittedName>
        <fullName evidence="5">Uncharacterized protein</fullName>
    </submittedName>
</protein>
<feature type="compositionally biased region" description="Basic and acidic residues" evidence="2">
    <location>
        <begin position="1183"/>
        <end position="1192"/>
    </location>
</feature>
<dbReference type="SUPFAM" id="SSF52058">
    <property type="entry name" value="L domain-like"/>
    <property type="match status" value="1"/>
</dbReference>
<reference evidence="5" key="1">
    <citation type="journal article" date="2023" name="Plant J.">
        <title>Genome sequences and population genomics provide insights into the demographic history, inbreeding, and mutation load of two 'living fossil' tree species of Dipteronia.</title>
        <authorList>
            <person name="Feng Y."/>
            <person name="Comes H.P."/>
            <person name="Chen J."/>
            <person name="Zhu S."/>
            <person name="Lu R."/>
            <person name="Zhang X."/>
            <person name="Li P."/>
            <person name="Qiu J."/>
            <person name="Olsen K.M."/>
            <person name="Qiu Y."/>
        </authorList>
    </citation>
    <scope>NUCLEOTIDE SEQUENCE</scope>
    <source>
        <strain evidence="5">NBL</strain>
    </source>
</reference>
<dbReference type="PANTHER" id="PTHR33463">
    <property type="entry name" value="NB-ARC DOMAIN-CONTAINING PROTEIN-RELATED"/>
    <property type="match status" value="1"/>
</dbReference>
<dbReference type="SUPFAM" id="SSF52047">
    <property type="entry name" value="RNI-like"/>
    <property type="match status" value="2"/>
</dbReference>
<dbReference type="EMBL" id="JANJYJ010000007">
    <property type="protein sequence ID" value="KAK3200789.1"/>
    <property type="molecule type" value="Genomic_DNA"/>
</dbReference>
<dbReference type="InterPro" id="IPR050905">
    <property type="entry name" value="Plant_NBS-LRR"/>
</dbReference>
<dbReference type="GO" id="GO:0004523">
    <property type="term" value="F:RNA-DNA hybrid ribonuclease activity"/>
    <property type="evidence" value="ECO:0007669"/>
    <property type="project" value="InterPro"/>
</dbReference>
<keyword evidence="1" id="KW-0611">Plant defense</keyword>
<dbReference type="Gene3D" id="3.80.10.10">
    <property type="entry name" value="Ribonuclease Inhibitor"/>
    <property type="match status" value="5"/>
</dbReference>